<feature type="transmembrane region" description="Helical" evidence="8">
    <location>
        <begin position="353"/>
        <end position="375"/>
    </location>
</feature>
<feature type="transmembrane region" description="Helical" evidence="8">
    <location>
        <begin position="395"/>
        <end position="425"/>
    </location>
</feature>
<dbReference type="GO" id="GO:0015293">
    <property type="term" value="F:symporter activity"/>
    <property type="evidence" value="ECO:0007669"/>
    <property type="project" value="UniProtKB-KW"/>
</dbReference>
<dbReference type="GO" id="GO:0015086">
    <property type="term" value="F:cadmium ion transmembrane transporter activity"/>
    <property type="evidence" value="ECO:0007669"/>
    <property type="project" value="TreeGrafter"/>
</dbReference>
<keyword evidence="2" id="KW-0813">Transport</keyword>
<feature type="region of interest" description="Disordered" evidence="7">
    <location>
        <begin position="1"/>
        <end position="67"/>
    </location>
</feature>
<dbReference type="HOGENOM" id="CLU_020088_6_2_5"/>
<keyword evidence="3 8" id="KW-0812">Transmembrane</keyword>
<evidence type="ECO:0000256" key="2">
    <source>
        <dbReference type="ARBA" id="ARBA00022448"/>
    </source>
</evidence>
<keyword evidence="5 8" id="KW-1133">Transmembrane helix</keyword>
<evidence type="ECO:0000256" key="6">
    <source>
        <dbReference type="ARBA" id="ARBA00023136"/>
    </source>
</evidence>
<feature type="transmembrane region" description="Helical" evidence="8">
    <location>
        <begin position="445"/>
        <end position="465"/>
    </location>
</feature>
<feature type="transmembrane region" description="Helical" evidence="8">
    <location>
        <begin position="298"/>
        <end position="316"/>
    </location>
</feature>
<dbReference type="eggNOG" id="COG1914">
    <property type="taxonomic scope" value="Bacteria"/>
</dbReference>
<dbReference type="Proteomes" id="UP000001868">
    <property type="component" value="Plasmid pHLK1"/>
</dbReference>
<dbReference type="GO" id="GO:0005384">
    <property type="term" value="F:manganese ion transmembrane transporter activity"/>
    <property type="evidence" value="ECO:0007669"/>
    <property type="project" value="TreeGrafter"/>
</dbReference>
<sequence length="535" mass="55621">MKRLHQQAGHKTAPDPAAKTSNRALQRGSHPHRTRRGDAQIGDRDGRVSGRELGRPRRTSRDGRGRLMAAARVRARRGAGRASSRSPFDSGGCAARRVCGIGAGAAAASMALKERLGRAATTVRALGPGLVTGAADDDPGGLATYSQAGAQFGFGLTWTMPFTFLLLASMQEISARIGRVTGQGLAASLRGAFPRPVLVLMVSLLLIANTINLGADLGAMGEATALIVGGPGHLYVVLFGAFCAGAQILLPYKPYVRLLKWLTLSLFFYVGAAFSLQVPWGAVLVGTLLPKISWTPDYLMAVVAVLGTTLSPYLLFWQASEEAEDVVANGGAALRQVPAHGGAEMRRIRLDSYIGIGFSNLIGLFVIVTTAATLHASGVRDIGTAAEAATALRPIAGPFAFFAFAAGIIGTGLLAVPILAGSSAYAVTEAFGRPVGLSLKPARAAMFYSTLALSTALGVGMHFLPVPPMKLLYWSAVLNGVVVAPVMAITVIVASRPKTMGGFVLPLPLRMVGGAATAVMAVAVLAMFAAWLKPS</sequence>
<keyword evidence="4" id="KW-0769">Symport</keyword>
<proteinExistence type="predicted"/>
<dbReference type="GO" id="GO:0005886">
    <property type="term" value="C:plasma membrane"/>
    <property type="evidence" value="ECO:0007669"/>
    <property type="project" value="TreeGrafter"/>
</dbReference>
<dbReference type="AlphaFoldDB" id="B4RIE7"/>
<keyword evidence="6 8" id="KW-0472">Membrane</keyword>
<gene>
    <name evidence="9" type="ordered locus">PHZ_p0179</name>
</gene>
<feature type="compositionally biased region" description="Basic and acidic residues" evidence="7">
    <location>
        <begin position="36"/>
        <end position="65"/>
    </location>
</feature>
<reference evidence="9 10" key="1">
    <citation type="journal article" date="2008" name="BMC Genomics">
        <title>Complete genome of Phenylobacterium zucineum - a novel facultative intracellular bacterium isolated from human erythroleukemia cell line K562.</title>
        <authorList>
            <person name="Luo Y."/>
            <person name="Xu X."/>
            <person name="Ding Z."/>
            <person name="Liu Z."/>
            <person name="Zhang B."/>
            <person name="Yan Z."/>
            <person name="Sun J."/>
            <person name="Hu S."/>
            <person name="Hu X."/>
        </authorList>
    </citation>
    <scope>NUCLEOTIDE SEQUENCE [LARGE SCALE GENOMIC DNA]</scope>
    <source>
        <strain evidence="10">HLK1</strain>
        <plasmid evidence="10">Plasmid pHLK1</plasmid>
    </source>
</reference>
<name>B4RIE7_PHEZH</name>
<evidence type="ECO:0000313" key="10">
    <source>
        <dbReference type="Proteomes" id="UP000001868"/>
    </source>
</evidence>
<dbReference type="InterPro" id="IPR001046">
    <property type="entry name" value="NRAMP_fam"/>
</dbReference>
<evidence type="ECO:0000256" key="3">
    <source>
        <dbReference type="ARBA" id="ARBA00022692"/>
    </source>
</evidence>
<dbReference type="KEGG" id="pzu:PHZ_p0179"/>
<feature type="transmembrane region" description="Helical" evidence="8">
    <location>
        <begin position="234"/>
        <end position="252"/>
    </location>
</feature>
<evidence type="ECO:0000313" key="9">
    <source>
        <dbReference type="EMBL" id="ACG80122.1"/>
    </source>
</evidence>
<feature type="transmembrane region" description="Helical" evidence="8">
    <location>
        <begin position="507"/>
        <end position="532"/>
    </location>
</feature>
<keyword evidence="9" id="KW-0614">Plasmid</keyword>
<comment type="subcellular location">
    <subcellularLocation>
        <location evidence="1">Membrane</location>
        <topology evidence="1">Multi-pass membrane protein</topology>
    </subcellularLocation>
</comment>
<evidence type="ECO:0000256" key="1">
    <source>
        <dbReference type="ARBA" id="ARBA00004141"/>
    </source>
</evidence>
<feature type="transmembrane region" description="Helical" evidence="8">
    <location>
        <begin position="471"/>
        <end position="495"/>
    </location>
</feature>
<geneLocation type="plasmid" evidence="10">
    <name>pHLK1</name>
</geneLocation>
<evidence type="ECO:0000256" key="5">
    <source>
        <dbReference type="ARBA" id="ARBA00022989"/>
    </source>
</evidence>
<dbReference type="Pfam" id="PF01566">
    <property type="entry name" value="Nramp"/>
    <property type="match status" value="1"/>
</dbReference>
<evidence type="ECO:0000256" key="8">
    <source>
        <dbReference type="SAM" id="Phobius"/>
    </source>
</evidence>
<dbReference type="PANTHER" id="PTHR11706">
    <property type="entry name" value="SOLUTE CARRIER PROTEIN FAMILY 11 MEMBER"/>
    <property type="match status" value="1"/>
</dbReference>
<protein>
    <submittedName>
        <fullName evidence="9">Mn2+/Fe2+ transporter, NRAMP family</fullName>
    </submittedName>
</protein>
<feature type="transmembrane region" description="Helical" evidence="8">
    <location>
        <begin position="197"/>
        <end position="214"/>
    </location>
</feature>
<dbReference type="EMBL" id="CP000748">
    <property type="protein sequence ID" value="ACG80122.1"/>
    <property type="molecule type" value="Genomic_DNA"/>
</dbReference>
<dbReference type="GO" id="GO:0034755">
    <property type="term" value="P:iron ion transmembrane transport"/>
    <property type="evidence" value="ECO:0007669"/>
    <property type="project" value="TreeGrafter"/>
</dbReference>
<keyword evidence="10" id="KW-1185">Reference proteome</keyword>
<organism evidence="9 10">
    <name type="scientific">Phenylobacterium zucineum (strain HLK1)</name>
    <dbReference type="NCBI Taxonomy" id="450851"/>
    <lineage>
        <taxon>Bacteria</taxon>
        <taxon>Pseudomonadati</taxon>
        <taxon>Pseudomonadota</taxon>
        <taxon>Alphaproteobacteria</taxon>
        <taxon>Caulobacterales</taxon>
        <taxon>Caulobacteraceae</taxon>
        <taxon>Phenylobacterium</taxon>
    </lineage>
</organism>
<evidence type="ECO:0000256" key="7">
    <source>
        <dbReference type="SAM" id="MobiDB-lite"/>
    </source>
</evidence>
<feature type="transmembrane region" description="Helical" evidence="8">
    <location>
        <begin position="259"/>
        <end position="278"/>
    </location>
</feature>
<evidence type="ECO:0000256" key="4">
    <source>
        <dbReference type="ARBA" id="ARBA00022847"/>
    </source>
</evidence>
<accession>B4RIE7</accession>
<dbReference type="PANTHER" id="PTHR11706:SF33">
    <property type="entry name" value="NATURAL RESISTANCE-ASSOCIATED MACROPHAGE PROTEIN 2"/>
    <property type="match status" value="1"/>
</dbReference>